<comment type="similarity">
    <text evidence="3">Belongs to the CheB family.</text>
</comment>
<dbReference type="InterPro" id="IPR011006">
    <property type="entry name" value="CheY-like_superfamily"/>
</dbReference>
<dbReference type="GO" id="GO:0008984">
    <property type="term" value="F:protein-glutamate methylesterase activity"/>
    <property type="evidence" value="ECO:0007669"/>
    <property type="project" value="UniProtKB-UniRule"/>
</dbReference>
<evidence type="ECO:0000259" key="7">
    <source>
        <dbReference type="PROSITE" id="PS50122"/>
    </source>
</evidence>
<dbReference type="HAMAP" id="MF_00099">
    <property type="entry name" value="CheB_chemtxs"/>
    <property type="match status" value="1"/>
</dbReference>
<dbReference type="GO" id="GO:0000156">
    <property type="term" value="F:phosphorelay response regulator activity"/>
    <property type="evidence" value="ECO:0007669"/>
    <property type="project" value="InterPro"/>
</dbReference>
<dbReference type="PROSITE" id="PS50110">
    <property type="entry name" value="RESPONSE_REGULATORY"/>
    <property type="match status" value="1"/>
</dbReference>
<dbReference type="InterPro" id="IPR035909">
    <property type="entry name" value="CheB_C"/>
</dbReference>
<name>A0A1G8GFR4_9BACI</name>
<dbReference type="GO" id="GO:0006935">
    <property type="term" value="P:chemotaxis"/>
    <property type="evidence" value="ECO:0007669"/>
    <property type="project" value="UniProtKB-UniRule"/>
</dbReference>
<feature type="active site" evidence="3 4">
    <location>
        <position position="207"/>
    </location>
</feature>
<dbReference type="PIRSF" id="PIRSF000876">
    <property type="entry name" value="RR_chemtxs_CheB"/>
    <property type="match status" value="1"/>
</dbReference>
<organism evidence="8 9">
    <name type="scientific">Alteribacillus bidgolensis</name>
    <dbReference type="NCBI Taxonomy" id="930129"/>
    <lineage>
        <taxon>Bacteria</taxon>
        <taxon>Bacillati</taxon>
        <taxon>Bacillota</taxon>
        <taxon>Bacilli</taxon>
        <taxon>Bacillales</taxon>
        <taxon>Bacillaceae</taxon>
        <taxon>Alteribacillus</taxon>
    </lineage>
</organism>
<dbReference type="GO" id="GO:0005737">
    <property type="term" value="C:cytoplasm"/>
    <property type="evidence" value="ECO:0007669"/>
    <property type="project" value="UniProtKB-SubCell"/>
</dbReference>
<comment type="PTM">
    <text evidence="3">Phosphorylated by CheA. Phosphorylation of the N-terminal regulatory domain activates the methylesterase activity.</text>
</comment>
<comment type="catalytic activity">
    <reaction evidence="3">
        <text>L-glutaminyl-[protein] + H2O = L-glutamyl-[protein] + NH4(+)</text>
        <dbReference type="Rhea" id="RHEA:16441"/>
        <dbReference type="Rhea" id="RHEA-COMP:10207"/>
        <dbReference type="Rhea" id="RHEA-COMP:10208"/>
        <dbReference type="ChEBI" id="CHEBI:15377"/>
        <dbReference type="ChEBI" id="CHEBI:28938"/>
        <dbReference type="ChEBI" id="CHEBI:29973"/>
        <dbReference type="ChEBI" id="CHEBI:30011"/>
        <dbReference type="EC" id="3.5.1.44"/>
    </reaction>
</comment>
<feature type="modified residue" description="4-aspartylphosphate" evidence="3 5">
    <location>
        <position position="67"/>
    </location>
</feature>
<dbReference type="InterPro" id="IPR000673">
    <property type="entry name" value="Sig_transdc_resp-reg_Me-estase"/>
</dbReference>
<dbReference type="SUPFAM" id="SSF52172">
    <property type="entry name" value="CheY-like"/>
    <property type="match status" value="1"/>
</dbReference>
<dbReference type="PANTHER" id="PTHR42872">
    <property type="entry name" value="PROTEIN-GLUTAMATE METHYLESTERASE/PROTEIN-GLUTAMINE GLUTAMINASE"/>
    <property type="match status" value="1"/>
</dbReference>
<dbReference type="EC" id="3.1.1.61" evidence="3"/>
<feature type="domain" description="CheB-type methylesterase" evidence="7">
    <location>
        <begin position="168"/>
        <end position="352"/>
    </location>
</feature>
<evidence type="ECO:0000259" key="6">
    <source>
        <dbReference type="PROSITE" id="PS50110"/>
    </source>
</evidence>
<protein>
    <recommendedName>
        <fullName evidence="3">Protein-glutamate methylesterase/protein-glutamine glutaminase</fullName>
        <ecNumber evidence="3">3.1.1.61</ecNumber>
        <ecNumber evidence="3">3.5.1.44</ecNumber>
    </recommendedName>
</protein>
<evidence type="ECO:0000313" key="9">
    <source>
        <dbReference type="Proteomes" id="UP000199017"/>
    </source>
</evidence>
<evidence type="ECO:0000313" key="8">
    <source>
        <dbReference type="EMBL" id="SDH93214.1"/>
    </source>
</evidence>
<dbReference type="InterPro" id="IPR001789">
    <property type="entry name" value="Sig_transdc_resp-reg_receiver"/>
</dbReference>
<dbReference type="Pfam" id="PF00072">
    <property type="entry name" value="Response_reg"/>
    <property type="match status" value="1"/>
</dbReference>
<dbReference type="InterPro" id="IPR008248">
    <property type="entry name" value="CheB-like"/>
</dbReference>
<dbReference type="SMART" id="SM00448">
    <property type="entry name" value="REC"/>
    <property type="match status" value="1"/>
</dbReference>
<keyword evidence="3 5" id="KW-0597">Phosphoprotein</keyword>
<dbReference type="CDD" id="cd16432">
    <property type="entry name" value="CheB_Rec"/>
    <property type="match status" value="1"/>
</dbReference>
<gene>
    <name evidence="3" type="primary">cheB</name>
    <name evidence="8" type="ORF">SAMN05216352_103381</name>
</gene>
<dbReference type="AlphaFoldDB" id="A0A1G8GFR4"/>
<feature type="domain" description="Response regulatory" evidence="6">
    <location>
        <begin position="16"/>
        <end position="133"/>
    </location>
</feature>
<feature type="active site" evidence="3 4">
    <location>
        <position position="303"/>
    </location>
</feature>
<sequence length="362" mass="39191">MHTKYGYDGGGLGMINVLVVDDSAFMRKLISDFINEHPGMKANDTARNGKDALQKLTKHKYDVVTLDIEMPEMGGLEALTHIMNDHPCPVIMVSSLTQEGAEQTMQAMEEGAVDFVGKPSGAISLDLHLIKEDLIFKIEAAAKVNMSAHLNKKTIPGRLPAKKTLPHKIEEKKILAIGTSTGGPKALQNVLPCLERNFPAPIFIVQHMPPAFTESLAKRLDHLSSISIKEAVDGEVAKKGTAYIAPGGKHLKVRKMGMSLVNEVTNAPPLNGHRPSVDVLFSSLAELKEYHTAALIMTGMGSDGAKGLLEIKKNQSCLAVAESKKTAVVYGMPKAAANTAETDYNLDLDEIAPFLNQQFCRT</sequence>
<dbReference type="CDD" id="cd17541">
    <property type="entry name" value="REC_CheB-like"/>
    <property type="match status" value="1"/>
</dbReference>
<evidence type="ECO:0000256" key="3">
    <source>
        <dbReference type="HAMAP-Rule" id="MF_00099"/>
    </source>
</evidence>
<accession>A0A1G8GFR4</accession>
<dbReference type="Pfam" id="PF01339">
    <property type="entry name" value="CheB_methylest"/>
    <property type="match status" value="1"/>
</dbReference>
<dbReference type="EC" id="3.5.1.44" evidence="3"/>
<dbReference type="Proteomes" id="UP000199017">
    <property type="component" value="Unassembled WGS sequence"/>
</dbReference>
<reference evidence="8 9" key="1">
    <citation type="submission" date="2016-10" db="EMBL/GenBank/DDBJ databases">
        <authorList>
            <person name="de Groot N.N."/>
        </authorList>
    </citation>
    <scope>NUCLEOTIDE SEQUENCE [LARGE SCALE GENOMIC DNA]</scope>
    <source>
        <strain evidence="9">P4B,CCM 7963,CECT 7998,DSM 25260,IBRC-M 10614,KCTC 13821</strain>
    </source>
</reference>
<dbReference type="PANTHER" id="PTHR42872:SF3">
    <property type="entry name" value="PROTEIN-GLUTAMATE METHYLESTERASE_PROTEIN-GLUTAMINE GLUTAMINASE 1"/>
    <property type="match status" value="1"/>
</dbReference>
<dbReference type="Gene3D" id="3.40.50.2300">
    <property type="match status" value="1"/>
</dbReference>
<dbReference type="STRING" id="930129.SAMN05216352_103381"/>
<keyword evidence="9" id="KW-1185">Reference proteome</keyword>
<dbReference type="GO" id="GO:0050568">
    <property type="term" value="F:protein-glutamine glutaminase activity"/>
    <property type="evidence" value="ECO:0007669"/>
    <property type="project" value="UniProtKB-UniRule"/>
</dbReference>
<evidence type="ECO:0000256" key="5">
    <source>
        <dbReference type="PROSITE-ProRule" id="PRU00169"/>
    </source>
</evidence>
<comment type="catalytic activity">
    <reaction evidence="2 3">
        <text>[protein]-L-glutamate 5-O-methyl ester + H2O = L-glutamyl-[protein] + methanol + H(+)</text>
        <dbReference type="Rhea" id="RHEA:23236"/>
        <dbReference type="Rhea" id="RHEA-COMP:10208"/>
        <dbReference type="Rhea" id="RHEA-COMP:10311"/>
        <dbReference type="ChEBI" id="CHEBI:15377"/>
        <dbReference type="ChEBI" id="CHEBI:15378"/>
        <dbReference type="ChEBI" id="CHEBI:17790"/>
        <dbReference type="ChEBI" id="CHEBI:29973"/>
        <dbReference type="ChEBI" id="CHEBI:82795"/>
        <dbReference type="EC" id="3.1.1.61"/>
    </reaction>
</comment>
<evidence type="ECO:0000256" key="2">
    <source>
        <dbReference type="ARBA" id="ARBA00048267"/>
    </source>
</evidence>
<dbReference type="PROSITE" id="PS50122">
    <property type="entry name" value="CHEB"/>
    <property type="match status" value="1"/>
</dbReference>
<feature type="active site" evidence="3 4">
    <location>
        <position position="180"/>
    </location>
</feature>
<dbReference type="Gene3D" id="3.40.50.180">
    <property type="entry name" value="Methylesterase CheB, C-terminal domain"/>
    <property type="match status" value="1"/>
</dbReference>
<comment type="subcellular location">
    <subcellularLocation>
        <location evidence="3">Cytoplasm</location>
    </subcellularLocation>
</comment>
<keyword evidence="3" id="KW-0963">Cytoplasm</keyword>
<proteinExistence type="inferred from homology"/>
<comment type="function">
    <text evidence="3">Involved in chemotaxis. Part of a chemotaxis signal transduction system that modulates chemotaxis in response to various stimuli. Catalyzes the demethylation of specific methylglutamate residues introduced into the chemoreceptors (methyl-accepting chemotaxis proteins or MCP) by CheR. Also mediates the irreversible deamidation of specific glutamine residues to glutamic acid.</text>
</comment>
<dbReference type="EMBL" id="FNDU01000003">
    <property type="protein sequence ID" value="SDH93214.1"/>
    <property type="molecule type" value="Genomic_DNA"/>
</dbReference>
<dbReference type="NCBIfam" id="NF001965">
    <property type="entry name" value="PRK00742.1"/>
    <property type="match status" value="1"/>
</dbReference>
<evidence type="ECO:0000256" key="1">
    <source>
        <dbReference type="ARBA" id="ARBA00022801"/>
    </source>
</evidence>
<evidence type="ECO:0000256" key="4">
    <source>
        <dbReference type="PROSITE-ProRule" id="PRU00050"/>
    </source>
</evidence>
<dbReference type="SUPFAM" id="SSF52738">
    <property type="entry name" value="Methylesterase CheB, C-terminal domain"/>
    <property type="match status" value="1"/>
</dbReference>
<keyword evidence="1 3" id="KW-0378">Hydrolase</keyword>
<comment type="domain">
    <text evidence="3">Contains a C-terminal catalytic domain, and an N-terminal region which modulates catalytic activity.</text>
</comment>
<keyword evidence="3 4" id="KW-0145">Chemotaxis</keyword>